<feature type="domain" description="2Fe-2S ferredoxin-type" evidence="5">
    <location>
        <begin position="1"/>
        <end position="76"/>
    </location>
</feature>
<dbReference type="SUPFAM" id="SSF54292">
    <property type="entry name" value="2Fe-2S ferredoxin-like"/>
    <property type="match status" value="1"/>
</dbReference>
<proteinExistence type="predicted"/>
<reference evidence="6" key="1">
    <citation type="journal article" date="2021" name="PeerJ">
        <title>Extensive microbial diversity within the chicken gut microbiome revealed by metagenomics and culture.</title>
        <authorList>
            <person name="Gilroy R."/>
            <person name="Ravi A."/>
            <person name="Getino M."/>
            <person name="Pursley I."/>
            <person name="Horton D.L."/>
            <person name="Alikhan N.F."/>
            <person name="Baker D."/>
            <person name="Gharbi K."/>
            <person name="Hall N."/>
            <person name="Watson M."/>
            <person name="Adriaenssens E.M."/>
            <person name="Foster-Nyarko E."/>
            <person name="Jarju S."/>
            <person name="Secka A."/>
            <person name="Antonio M."/>
            <person name="Oren A."/>
            <person name="Chaudhuri R.R."/>
            <person name="La Ragione R."/>
            <person name="Hildebrand F."/>
            <person name="Pallen M.J."/>
        </authorList>
    </citation>
    <scope>NUCLEOTIDE SEQUENCE</scope>
    <source>
        <strain evidence="6">ChiSjej5B23-15282</strain>
    </source>
</reference>
<accession>A0A9D2ASZ5</accession>
<dbReference type="InterPro" id="IPR036884">
    <property type="entry name" value="2Fe-2S-bd_dom_sf"/>
</dbReference>
<dbReference type="Gene3D" id="3.10.20.30">
    <property type="match status" value="1"/>
</dbReference>
<dbReference type="Proteomes" id="UP000824243">
    <property type="component" value="Unassembled WGS sequence"/>
</dbReference>
<dbReference type="InterPro" id="IPR001041">
    <property type="entry name" value="2Fe-2S_ferredoxin-type"/>
</dbReference>
<organism evidence="6 7">
    <name type="scientific">Candidatus Mediterraneibacter caccavium</name>
    <dbReference type="NCBI Taxonomy" id="2838661"/>
    <lineage>
        <taxon>Bacteria</taxon>
        <taxon>Bacillati</taxon>
        <taxon>Bacillota</taxon>
        <taxon>Clostridia</taxon>
        <taxon>Lachnospirales</taxon>
        <taxon>Lachnospiraceae</taxon>
        <taxon>Mediterraneibacter</taxon>
    </lineage>
</organism>
<evidence type="ECO:0000313" key="7">
    <source>
        <dbReference type="Proteomes" id="UP000824243"/>
    </source>
</evidence>
<dbReference type="Gene3D" id="1.10.150.120">
    <property type="entry name" value="[2Fe-2S]-binding domain"/>
    <property type="match status" value="1"/>
</dbReference>
<comment type="caution">
    <text evidence="6">The sequence shown here is derived from an EMBL/GenBank/DDBJ whole genome shotgun (WGS) entry which is preliminary data.</text>
</comment>
<reference evidence="6" key="2">
    <citation type="submission" date="2021-04" db="EMBL/GenBank/DDBJ databases">
        <authorList>
            <person name="Gilroy R."/>
        </authorList>
    </citation>
    <scope>NUCLEOTIDE SEQUENCE</scope>
    <source>
        <strain evidence="6">ChiSjej5B23-15282</strain>
    </source>
</reference>
<name>A0A9D2ASZ5_9FIRM</name>
<gene>
    <name evidence="6" type="ORF">H9981_02800</name>
</gene>
<protein>
    <submittedName>
        <fullName evidence="6">2Fe-2S iron-sulfur cluster binding domain-containing protein</fullName>
    </submittedName>
</protein>
<evidence type="ECO:0000313" key="6">
    <source>
        <dbReference type="EMBL" id="HIX47936.1"/>
    </source>
</evidence>
<dbReference type="GO" id="GO:0046872">
    <property type="term" value="F:metal ion binding"/>
    <property type="evidence" value="ECO:0007669"/>
    <property type="project" value="UniProtKB-KW"/>
</dbReference>
<evidence type="ECO:0000256" key="2">
    <source>
        <dbReference type="ARBA" id="ARBA00022723"/>
    </source>
</evidence>
<dbReference type="InterPro" id="IPR002888">
    <property type="entry name" value="2Fe-2S-bd"/>
</dbReference>
<evidence type="ECO:0000256" key="3">
    <source>
        <dbReference type="ARBA" id="ARBA00023004"/>
    </source>
</evidence>
<evidence type="ECO:0000259" key="5">
    <source>
        <dbReference type="PROSITE" id="PS51085"/>
    </source>
</evidence>
<dbReference type="CDD" id="cd00207">
    <property type="entry name" value="fer2"/>
    <property type="match status" value="1"/>
</dbReference>
<dbReference type="GO" id="GO:0051537">
    <property type="term" value="F:2 iron, 2 sulfur cluster binding"/>
    <property type="evidence" value="ECO:0007669"/>
    <property type="project" value="UniProtKB-KW"/>
</dbReference>
<dbReference type="InterPro" id="IPR012675">
    <property type="entry name" value="Beta-grasp_dom_sf"/>
</dbReference>
<dbReference type="GO" id="GO:0016491">
    <property type="term" value="F:oxidoreductase activity"/>
    <property type="evidence" value="ECO:0007669"/>
    <property type="project" value="InterPro"/>
</dbReference>
<evidence type="ECO:0000256" key="1">
    <source>
        <dbReference type="ARBA" id="ARBA00022714"/>
    </source>
</evidence>
<dbReference type="EMBL" id="DXFA01000052">
    <property type="protein sequence ID" value="HIX47936.1"/>
    <property type="molecule type" value="Genomic_DNA"/>
</dbReference>
<keyword evidence="1" id="KW-0001">2Fe-2S</keyword>
<dbReference type="InterPro" id="IPR051452">
    <property type="entry name" value="Diverse_Oxidoreductases"/>
</dbReference>
<evidence type="ECO:0000256" key="4">
    <source>
        <dbReference type="ARBA" id="ARBA00023014"/>
    </source>
</evidence>
<dbReference type="AlphaFoldDB" id="A0A9D2ASZ5"/>
<keyword evidence="4" id="KW-0411">Iron-sulfur</keyword>
<dbReference type="PANTHER" id="PTHR44379:SF8">
    <property type="entry name" value="XANTHINE DEHYDROGENASE IRON-SULFUR-BINDING SUBUNIT XDHC-RELATED"/>
    <property type="match status" value="1"/>
</dbReference>
<dbReference type="PANTHER" id="PTHR44379">
    <property type="entry name" value="OXIDOREDUCTASE WITH IRON-SULFUR SUBUNIT"/>
    <property type="match status" value="1"/>
</dbReference>
<dbReference type="InterPro" id="IPR036010">
    <property type="entry name" value="2Fe-2S_ferredoxin-like_sf"/>
</dbReference>
<sequence>MEIQFVLNQKQVTAEAAADTVLLDVLRGLGCKSVKCGCETTNCGLCTVWIDGKSRLSCSVLAASVEGHEVTTLEGVEKEAAEFGAFLAGEGAEQCGFCSPGFIMNVLAMFRELEDPGIDQIKEYLAGNLCRCTGYMGQLRAIQKYMQAKAEENNSQQGEEAGAR</sequence>
<dbReference type="Pfam" id="PF01799">
    <property type="entry name" value="Fer2_2"/>
    <property type="match status" value="1"/>
</dbReference>
<keyword evidence="3" id="KW-0408">Iron</keyword>
<dbReference type="PROSITE" id="PS51085">
    <property type="entry name" value="2FE2S_FER_2"/>
    <property type="match status" value="1"/>
</dbReference>
<keyword evidence="2" id="KW-0479">Metal-binding</keyword>
<dbReference type="Pfam" id="PF00111">
    <property type="entry name" value="Fer2"/>
    <property type="match status" value="1"/>
</dbReference>
<dbReference type="SUPFAM" id="SSF47741">
    <property type="entry name" value="CO dehydrogenase ISP C-domain like"/>
    <property type="match status" value="1"/>
</dbReference>